<dbReference type="EMBL" id="CP016757">
    <property type="protein sequence ID" value="ANZ45440.1"/>
    <property type="molecule type" value="Genomic_DNA"/>
</dbReference>
<evidence type="ECO:0000259" key="1">
    <source>
        <dbReference type="Pfam" id="PF09458"/>
    </source>
</evidence>
<dbReference type="InterPro" id="IPR037221">
    <property type="entry name" value="H-type_lectin_dom_sf"/>
</dbReference>
<organism evidence="2 3">
    <name type="scientific">Cloacibacillus porcorum</name>
    <dbReference type="NCBI Taxonomy" id="1197717"/>
    <lineage>
        <taxon>Bacteria</taxon>
        <taxon>Thermotogati</taxon>
        <taxon>Synergistota</taxon>
        <taxon>Synergistia</taxon>
        <taxon>Synergistales</taxon>
        <taxon>Synergistaceae</taxon>
        <taxon>Cloacibacillus</taxon>
    </lineage>
</organism>
<dbReference type="InterPro" id="IPR019019">
    <property type="entry name" value="H-type_lectin_domain"/>
</dbReference>
<gene>
    <name evidence="2" type="ORF">BED41_10405</name>
</gene>
<feature type="domain" description="H-type lectin" evidence="1">
    <location>
        <begin position="76"/>
        <end position="130"/>
    </location>
</feature>
<protein>
    <recommendedName>
        <fullName evidence="1">H-type lectin domain-containing protein</fullName>
    </recommendedName>
</protein>
<reference evidence="2" key="1">
    <citation type="submission" date="2016-08" db="EMBL/GenBank/DDBJ databases">
        <title>Complete genome of Cloacibacillus porcorum.</title>
        <authorList>
            <person name="Looft T."/>
            <person name="Bayles D.O."/>
            <person name="Alt D.P."/>
        </authorList>
    </citation>
    <scope>NUCLEOTIDE SEQUENCE [LARGE SCALE GENOMIC DNA]</scope>
    <source>
        <strain evidence="2">CL-84</strain>
    </source>
</reference>
<dbReference type="AlphaFoldDB" id="A0A1B2I648"/>
<dbReference type="GO" id="GO:0030246">
    <property type="term" value="F:carbohydrate binding"/>
    <property type="evidence" value="ECO:0007669"/>
    <property type="project" value="InterPro"/>
</dbReference>
<evidence type="ECO:0000313" key="3">
    <source>
        <dbReference type="Proteomes" id="UP000093044"/>
    </source>
</evidence>
<dbReference type="GO" id="GO:0007155">
    <property type="term" value="P:cell adhesion"/>
    <property type="evidence" value="ECO:0007669"/>
    <property type="project" value="InterPro"/>
</dbReference>
<dbReference type="OrthoDB" id="564699at2"/>
<proteinExistence type="predicted"/>
<keyword evidence="3" id="KW-1185">Reference proteome</keyword>
<dbReference type="RefSeq" id="WP_066745735.1">
    <property type="nucleotide sequence ID" value="NZ_CP016757.1"/>
</dbReference>
<dbReference type="GeneID" id="83058261"/>
<accession>A0A1B2I648</accession>
<dbReference type="STRING" id="1197717.BED41_10405"/>
<dbReference type="SUPFAM" id="SSF141086">
    <property type="entry name" value="Agglutinin HPA-like"/>
    <property type="match status" value="1"/>
</dbReference>
<name>A0A1B2I648_9BACT</name>
<dbReference type="Proteomes" id="UP000093044">
    <property type="component" value="Chromosome"/>
</dbReference>
<sequence>MQRYKRENGQLVKIAETPVLENGKVDISWLPVVGTMGSAVIERGSNANGEYVKFADGTMVCKTGWYYLGSDTGVLKNVTFPAAFSQIPKVLPIIDMYQENTNTTLASCFIYCAKRSTVTTTSCTISVVSIGVPLSNGDVQMYVVGRWK</sequence>
<dbReference type="KEGG" id="cpor:BED41_10405"/>
<evidence type="ECO:0000313" key="2">
    <source>
        <dbReference type="EMBL" id="ANZ45440.1"/>
    </source>
</evidence>
<dbReference type="Pfam" id="PF09458">
    <property type="entry name" value="H_lectin"/>
    <property type="match status" value="1"/>
</dbReference>